<dbReference type="EMBL" id="CP022540">
    <property type="protein sequence ID" value="ASP19663.1"/>
    <property type="molecule type" value="Genomic_DNA"/>
</dbReference>
<dbReference type="Gene3D" id="3.40.109.10">
    <property type="entry name" value="NADH Oxidase"/>
    <property type="match status" value="1"/>
</dbReference>
<dbReference type="InterPro" id="IPR000415">
    <property type="entry name" value="Nitroreductase-like"/>
</dbReference>
<dbReference type="SUPFAM" id="SSF55469">
    <property type="entry name" value="FMN-dependent nitroreductase-like"/>
    <property type="match status" value="1"/>
</dbReference>
<gene>
    <name evidence="6" type="primary">rutE</name>
    <name evidence="6" type="ORF">ANTHELSMS3_00947</name>
</gene>
<dbReference type="OrthoDB" id="9784375at2"/>
<dbReference type="Pfam" id="PF00881">
    <property type="entry name" value="Nitroreductase"/>
    <property type="match status" value="1"/>
</dbReference>
<keyword evidence="1" id="KW-0285">Flavoprotein</keyword>
<keyword evidence="3" id="KW-0521">NADP</keyword>
<evidence type="ECO:0000313" key="6">
    <source>
        <dbReference type="EMBL" id="ASP19663.1"/>
    </source>
</evidence>
<dbReference type="InterPro" id="IPR029479">
    <property type="entry name" value="Nitroreductase"/>
</dbReference>
<dbReference type="KEGG" id="aht:ANTHELSMS3_00947"/>
<dbReference type="CDD" id="cd02148">
    <property type="entry name" value="RutE-like"/>
    <property type="match status" value="1"/>
</dbReference>
<organism evidence="6 7">
    <name type="scientific">Antarctobacter heliothermus</name>
    <dbReference type="NCBI Taxonomy" id="74033"/>
    <lineage>
        <taxon>Bacteria</taxon>
        <taxon>Pseudomonadati</taxon>
        <taxon>Pseudomonadota</taxon>
        <taxon>Alphaproteobacteria</taxon>
        <taxon>Rhodobacterales</taxon>
        <taxon>Roseobacteraceae</taxon>
        <taxon>Antarctobacter</taxon>
    </lineage>
</organism>
<dbReference type="RefSeq" id="WP_094033874.1">
    <property type="nucleotide sequence ID" value="NZ_CP022540.1"/>
</dbReference>
<dbReference type="PANTHER" id="PTHR43543:SF1">
    <property type="entry name" value="MALONIC SEMIALDEHYDE REDUCTASE RUTE-RELATED"/>
    <property type="match status" value="1"/>
</dbReference>
<evidence type="ECO:0000256" key="2">
    <source>
        <dbReference type="ARBA" id="ARBA00022643"/>
    </source>
</evidence>
<protein>
    <submittedName>
        <fullName evidence="6">Putative malonic semialdehyde reductase RutE</fullName>
        <ecNumber evidence="6">1.1.1.298</ecNumber>
    </submittedName>
</protein>
<reference evidence="6 7" key="1">
    <citation type="submission" date="2017-07" db="EMBL/GenBank/DDBJ databases">
        <title>Genome Sequence of Antarctobacter heliothermus Strain SMS3 Isolated from a culture of the Diatom Skeletonema marinoi.</title>
        <authorList>
            <person name="Topel M."/>
            <person name="Pinder M.I.M."/>
            <person name="Johansson O.N."/>
            <person name="Kourtchenko O."/>
            <person name="Godhe A."/>
            <person name="Clarke A.K."/>
        </authorList>
    </citation>
    <scope>NUCLEOTIDE SEQUENCE [LARGE SCALE GENOMIC DNA]</scope>
    <source>
        <strain evidence="6 7">SMS3</strain>
    </source>
</reference>
<keyword evidence="2" id="KW-0288">FMN</keyword>
<proteinExistence type="predicted"/>
<dbReference type="GO" id="GO:0035527">
    <property type="term" value="F:3-hydroxypropionate dehydrogenase (NADP+) activity"/>
    <property type="evidence" value="ECO:0007669"/>
    <property type="project" value="UniProtKB-EC"/>
</dbReference>
<dbReference type="NCBIfam" id="NF003768">
    <property type="entry name" value="PRK05365.1"/>
    <property type="match status" value="1"/>
</dbReference>
<evidence type="ECO:0000313" key="7">
    <source>
        <dbReference type="Proteomes" id="UP000203589"/>
    </source>
</evidence>
<dbReference type="InterPro" id="IPR023936">
    <property type="entry name" value="RutE-like"/>
</dbReference>
<evidence type="ECO:0000256" key="3">
    <source>
        <dbReference type="ARBA" id="ARBA00022857"/>
    </source>
</evidence>
<evidence type="ECO:0000259" key="5">
    <source>
        <dbReference type="Pfam" id="PF00881"/>
    </source>
</evidence>
<keyword evidence="4 6" id="KW-0560">Oxidoreductase</keyword>
<dbReference type="Proteomes" id="UP000203589">
    <property type="component" value="Chromosome"/>
</dbReference>
<dbReference type="AlphaFoldDB" id="A0A222E0J7"/>
<feature type="domain" description="Nitroreductase" evidence="5">
    <location>
        <begin position="35"/>
        <end position="194"/>
    </location>
</feature>
<name>A0A222E0J7_9RHOB</name>
<keyword evidence="7" id="KW-1185">Reference proteome</keyword>
<dbReference type="PANTHER" id="PTHR43543">
    <property type="entry name" value="MALONIC SEMIALDEHYDE REDUCTASE RUTE-RELATED"/>
    <property type="match status" value="1"/>
</dbReference>
<sequence>MSEVVDPRAEAQAAVRDLRTRKGRLDDASIDLILRDARSHYAWTDKPVPDALLREIHEIMIAGPTSMNTLPARFIYVRSHAAKERLAKSLKEKNIAKMMAAPVTAIIAYDPMFWTRLPETFPHEDRRPLFRDKPEHCEVTALRNSTLQGAYFMIAARALGLDVGAMSGFSNAIVDQEFFAESGWKSNFLCNLGYADESALFGKLPRFSFDDVSSVI</sequence>
<evidence type="ECO:0000256" key="1">
    <source>
        <dbReference type="ARBA" id="ARBA00022630"/>
    </source>
</evidence>
<dbReference type="EC" id="1.1.1.298" evidence="6"/>
<accession>A0A222E0J7</accession>
<dbReference type="InterPro" id="IPR050461">
    <property type="entry name" value="Nitroreductase_HadB/RutE"/>
</dbReference>
<evidence type="ECO:0000256" key="4">
    <source>
        <dbReference type="ARBA" id="ARBA00023002"/>
    </source>
</evidence>